<keyword evidence="2" id="KW-1185">Reference proteome</keyword>
<sequence length="169" mass="19453">MSKQPMLDKLLFRFTYLGSHLHKIMDTNDNTTMKWNLAFAANCALSRKLKALNMKPMLISAFLNPTICKRIERICSFLNEKDQLNLSTDKAKNELIQFAARQGIRTEHTPNEHSLYDLEDVNCMIEENESSSLELEIASYLSQKNAILTVPEKFDVLQYWANSKGVSYL</sequence>
<reference evidence="1" key="1">
    <citation type="submission" date="2022-01" db="EMBL/GenBank/DDBJ databases">
        <title>Genome Sequence Resource for Two Populations of Ditylenchus destructor, the Migratory Endoparasitic Phytonematode.</title>
        <authorList>
            <person name="Zhang H."/>
            <person name="Lin R."/>
            <person name="Xie B."/>
        </authorList>
    </citation>
    <scope>NUCLEOTIDE SEQUENCE</scope>
    <source>
        <strain evidence="1">BazhouSP</strain>
    </source>
</reference>
<comment type="caution">
    <text evidence="1">The sequence shown here is derived from an EMBL/GenBank/DDBJ whole genome shotgun (WGS) entry which is preliminary data.</text>
</comment>
<dbReference type="AlphaFoldDB" id="A0AAD4R0N1"/>
<dbReference type="EMBL" id="JAKKPZ010000109">
    <property type="protein sequence ID" value="KAI1701882.1"/>
    <property type="molecule type" value="Genomic_DNA"/>
</dbReference>
<proteinExistence type="predicted"/>
<evidence type="ECO:0000313" key="1">
    <source>
        <dbReference type="EMBL" id="KAI1701882.1"/>
    </source>
</evidence>
<evidence type="ECO:0000313" key="2">
    <source>
        <dbReference type="Proteomes" id="UP001201812"/>
    </source>
</evidence>
<name>A0AAD4R0N1_9BILA</name>
<organism evidence="1 2">
    <name type="scientific">Ditylenchus destructor</name>
    <dbReference type="NCBI Taxonomy" id="166010"/>
    <lineage>
        <taxon>Eukaryota</taxon>
        <taxon>Metazoa</taxon>
        <taxon>Ecdysozoa</taxon>
        <taxon>Nematoda</taxon>
        <taxon>Chromadorea</taxon>
        <taxon>Rhabditida</taxon>
        <taxon>Tylenchina</taxon>
        <taxon>Tylenchomorpha</taxon>
        <taxon>Sphaerularioidea</taxon>
        <taxon>Anguinidae</taxon>
        <taxon>Anguininae</taxon>
        <taxon>Ditylenchus</taxon>
    </lineage>
</organism>
<gene>
    <name evidence="1" type="ORF">DdX_15829</name>
</gene>
<protein>
    <submittedName>
        <fullName evidence="1">Uncharacterized protein</fullName>
    </submittedName>
</protein>
<accession>A0AAD4R0N1</accession>
<dbReference type="Proteomes" id="UP001201812">
    <property type="component" value="Unassembled WGS sequence"/>
</dbReference>